<feature type="domain" description="AprE-like beta-barrel" evidence="9">
    <location>
        <begin position="450"/>
        <end position="535"/>
    </location>
</feature>
<dbReference type="PANTHER" id="PTHR30386">
    <property type="entry name" value="MEMBRANE FUSION SUBUNIT OF EMRAB-TOLC MULTIDRUG EFFLUX PUMP"/>
    <property type="match status" value="1"/>
</dbReference>
<comment type="caution">
    <text evidence="10">The sequence shown here is derived from an EMBL/GenBank/DDBJ whole genome shotgun (WGS) entry which is preliminary data.</text>
</comment>
<feature type="coiled-coil region" evidence="6">
    <location>
        <begin position="279"/>
        <end position="403"/>
    </location>
</feature>
<reference evidence="11" key="1">
    <citation type="journal article" date="2019" name="Int. J. Syst. Evol. Microbiol.">
        <title>The Global Catalogue of Microorganisms (GCM) 10K type strain sequencing project: providing services to taxonomists for standard genome sequencing and annotation.</title>
        <authorList>
            <consortium name="The Broad Institute Genomics Platform"/>
            <consortium name="The Broad Institute Genome Sequencing Center for Infectious Disease"/>
            <person name="Wu L."/>
            <person name="Ma J."/>
        </authorList>
    </citation>
    <scope>NUCLEOTIDE SEQUENCE [LARGE SCALE GENOMIC DNA]</scope>
    <source>
        <strain evidence="11">PCU 280</strain>
    </source>
</reference>
<dbReference type="PANTHER" id="PTHR30386:SF26">
    <property type="entry name" value="TRANSPORT PROTEIN COMB"/>
    <property type="match status" value="1"/>
</dbReference>
<evidence type="ECO:0000256" key="1">
    <source>
        <dbReference type="ARBA" id="ARBA00004167"/>
    </source>
</evidence>
<dbReference type="Gene3D" id="2.40.50.100">
    <property type="match status" value="1"/>
</dbReference>
<dbReference type="SUPFAM" id="SSF111369">
    <property type="entry name" value="HlyD-like secretion proteins"/>
    <property type="match status" value="1"/>
</dbReference>
<keyword evidence="4 7" id="KW-1133">Transmembrane helix</keyword>
<keyword evidence="11" id="KW-1185">Reference proteome</keyword>
<feature type="coiled-coil region" evidence="6">
    <location>
        <begin position="98"/>
        <end position="125"/>
    </location>
</feature>
<evidence type="ECO:0000256" key="6">
    <source>
        <dbReference type="SAM" id="Coils"/>
    </source>
</evidence>
<feature type="coiled-coil region" evidence="6">
    <location>
        <begin position="157"/>
        <end position="227"/>
    </location>
</feature>
<sequence length="552" mass="63043">MRAVIREMSEMTDSREILEARTHPAITTFIAILLLLIGVGLIWSFIGEIDEVAKASGIVRPNDKVSNIQTLVSGTVESLHVQEGQWVEEGDLLIKLEHESLQLDLSSKQTELAKLERENEYLKRYRDSVYGHHNLFVQKLEEETIYYSLVEQYLLEYSQKELDYNASVNQLDQAKNESLLTREGIVLNQKASNQKNERTKADYNRQIEQLEKELHAEKMLKQSMEAESDQFSVHDPLRIERFNQYILSLNKLKTDVSESEKKLAQSVALGERFVPKSQLDEEQAQIELAKLQLTQFQQEAILGVQAQITDYENQLKEIRQLAAQLEGEESSTAMEQQSFQLEEEKLSDQYRNLQKQSDSIQLKSKIDLDKFRLDRIVQIEAAIEEKEKSSKMLLDQINQLQISIDKQSIYAPISGMVHMIKDMNVGDIVQPGESLLSVIPVNESMYKMSIVVPNHEIGQIDVGQQVDMNFHAFPKQSFGSLIGTVNSISSDSIIQQDGRSYYTVEASIANKPLVNRKGESGEIRVGMTAEAYVITDSKKIIHYLLEKINLRD</sequence>
<dbReference type="EMBL" id="JBHSTE010000005">
    <property type="protein sequence ID" value="MFC6334093.1"/>
    <property type="molecule type" value="Genomic_DNA"/>
</dbReference>
<evidence type="ECO:0000256" key="7">
    <source>
        <dbReference type="SAM" id="Phobius"/>
    </source>
</evidence>
<dbReference type="Pfam" id="PF26002">
    <property type="entry name" value="Beta-barrel_AprE"/>
    <property type="match status" value="1"/>
</dbReference>
<evidence type="ECO:0000313" key="11">
    <source>
        <dbReference type="Proteomes" id="UP001596233"/>
    </source>
</evidence>
<keyword evidence="3 7" id="KW-0812">Transmembrane</keyword>
<feature type="domain" description="Multidrug resistance protein MdtA-like barrel-sandwich hybrid" evidence="8">
    <location>
        <begin position="67"/>
        <end position="435"/>
    </location>
</feature>
<evidence type="ECO:0000256" key="2">
    <source>
        <dbReference type="ARBA" id="ARBA00009477"/>
    </source>
</evidence>
<name>A0ABW1V6G1_9BACL</name>
<evidence type="ECO:0000313" key="10">
    <source>
        <dbReference type="EMBL" id="MFC6334093.1"/>
    </source>
</evidence>
<gene>
    <name evidence="10" type="ORF">ACFP56_15805</name>
</gene>
<comment type="subcellular location">
    <subcellularLocation>
        <location evidence="1">Membrane</location>
        <topology evidence="1">Single-pass membrane protein</topology>
    </subcellularLocation>
</comment>
<dbReference type="Gene3D" id="2.40.30.170">
    <property type="match status" value="1"/>
</dbReference>
<dbReference type="Pfam" id="PF25917">
    <property type="entry name" value="BSH_RND"/>
    <property type="match status" value="1"/>
</dbReference>
<keyword evidence="6" id="KW-0175">Coiled coil</keyword>
<feature type="transmembrane region" description="Helical" evidence="7">
    <location>
        <begin position="25"/>
        <end position="46"/>
    </location>
</feature>
<dbReference type="InterPro" id="IPR058625">
    <property type="entry name" value="MdtA-like_BSH"/>
</dbReference>
<evidence type="ECO:0000259" key="8">
    <source>
        <dbReference type="Pfam" id="PF25917"/>
    </source>
</evidence>
<dbReference type="InterPro" id="IPR058982">
    <property type="entry name" value="Beta-barrel_AprE"/>
</dbReference>
<evidence type="ECO:0000256" key="4">
    <source>
        <dbReference type="ARBA" id="ARBA00022989"/>
    </source>
</evidence>
<dbReference type="Proteomes" id="UP001596233">
    <property type="component" value="Unassembled WGS sequence"/>
</dbReference>
<accession>A0ABW1V6G1</accession>
<comment type="similarity">
    <text evidence="2">Belongs to the membrane fusion protein (MFP) (TC 8.A.1) family.</text>
</comment>
<dbReference type="PRINTS" id="PR01490">
    <property type="entry name" value="RTXTOXIND"/>
</dbReference>
<evidence type="ECO:0000256" key="3">
    <source>
        <dbReference type="ARBA" id="ARBA00022692"/>
    </source>
</evidence>
<dbReference type="RefSeq" id="WP_379236262.1">
    <property type="nucleotide sequence ID" value="NZ_JBHSTE010000005.1"/>
</dbReference>
<dbReference type="InterPro" id="IPR050739">
    <property type="entry name" value="MFP"/>
</dbReference>
<proteinExistence type="inferred from homology"/>
<keyword evidence="5 7" id="KW-0472">Membrane</keyword>
<protein>
    <submittedName>
        <fullName evidence="10">HlyD family efflux transporter periplasmic adaptor subunit</fullName>
    </submittedName>
</protein>
<organism evidence="10 11">
    <name type="scientific">Paenibacillus septentrionalis</name>
    <dbReference type="NCBI Taxonomy" id="429342"/>
    <lineage>
        <taxon>Bacteria</taxon>
        <taxon>Bacillati</taxon>
        <taxon>Bacillota</taxon>
        <taxon>Bacilli</taxon>
        <taxon>Bacillales</taxon>
        <taxon>Paenibacillaceae</taxon>
        <taxon>Paenibacillus</taxon>
    </lineage>
</organism>
<evidence type="ECO:0000259" key="9">
    <source>
        <dbReference type="Pfam" id="PF26002"/>
    </source>
</evidence>
<evidence type="ECO:0000256" key="5">
    <source>
        <dbReference type="ARBA" id="ARBA00023136"/>
    </source>
</evidence>